<organism evidence="1 2">
    <name type="scientific">Senna tora</name>
    <dbReference type="NCBI Taxonomy" id="362788"/>
    <lineage>
        <taxon>Eukaryota</taxon>
        <taxon>Viridiplantae</taxon>
        <taxon>Streptophyta</taxon>
        <taxon>Embryophyta</taxon>
        <taxon>Tracheophyta</taxon>
        <taxon>Spermatophyta</taxon>
        <taxon>Magnoliopsida</taxon>
        <taxon>eudicotyledons</taxon>
        <taxon>Gunneridae</taxon>
        <taxon>Pentapetalae</taxon>
        <taxon>rosids</taxon>
        <taxon>fabids</taxon>
        <taxon>Fabales</taxon>
        <taxon>Fabaceae</taxon>
        <taxon>Caesalpinioideae</taxon>
        <taxon>Cassia clade</taxon>
        <taxon>Senna</taxon>
    </lineage>
</organism>
<gene>
    <name evidence="1" type="ORF">G2W53_001362</name>
</gene>
<keyword evidence="2" id="KW-1185">Reference proteome</keyword>
<accession>A0A835CMH9</accession>
<evidence type="ECO:0000313" key="2">
    <source>
        <dbReference type="Proteomes" id="UP000634136"/>
    </source>
</evidence>
<reference evidence="1" key="1">
    <citation type="submission" date="2020-09" db="EMBL/GenBank/DDBJ databases">
        <title>Genome-Enabled Discovery of Anthraquinone Biosynthesis in Senna tora.</title>
        <authorList>
            <person name="Kang S.-H."/>
            <person name="Pandey R.P."/>
            <person name="Lee C.-M."/>
            <person name="Sim J.-S."/>
            <person name="Jeong J.-T."/>
            <person name="Choi B.-S."/>
            <person name="Jung M."/>
            <person name="Ginzburg D."/>
            <person name="Zhao K."/>
            <person name="Won S.Y."/>
            <person name="Oh T.-J."/>
            <person name="Yu Y."/>
            <person name="Kim N.-H."/>
            <person name="Lee O.R."/>
            <person name="Lee T.-H."/>
            <person name="Bashyal P."/>
            <person name="Kim T.-S."/>
            <person name="Lee W.-H."/>
            <person name="Kawkins C."/>
            <person name="Kim C.-K."/>
            <person name="Kim J.S."/>
            <person name="Ahn B.O."/>
            <person name="Rhee S.Y."/>
            <person name="Sohng J.K."/>
        </authorList>
    </citation>
    <scope>NUCLEOTIDE SEQUENCE</scope>
    <source>
        <tissue evidence="1">Leaf</tissue>
    </source>
</reference>
<dbReference type="Proteomes" id="UP000634136">
    <property type="component" value="Unassembled WGS sequence"/>
</dbReference>
<evidence type="ECO:0000313" key="1">
    <source>
        <dbReference type="EMBL" id="KAF7844457.1"/>
    </source>
</evidence>
<dbReference type="AlphaFoldDB" id="A0A835CMH9"/>
<proteinExistence type="predicted"/>
<dbReference type="EMBL" id="JAAIUW010000001">
    <property type="protein sequence ID" value="KAF7844457.1"/>
    <property type="molecule type" value="Genomic_DNA"/>
</dbReference>
<name>A0A835CMH9_9FABA</name>
<protein>
    <submittedName>
        <fullName evidence="1">Uncharacterized protein</fullName>
    </submittedName>
</protein>
<sequence length="49" mass="5795">MGKITKNYQHDEAKKNTNTMDKISIRGSFRHQLRLCGQILLSIHKFHKQ</sequence>
<comment type="caution">
    <text evidence="1">The sequence shown here is derived from an EMBL/GenBank/DDBJ whole genome shotgun (WGS) entry which is preliminary data.</text>
</comment>